<evidence type="ECO:0000256" key="1">
    <source>
        <dbReference type="ARBA" id="ARBA00023054"/>
    </source>
</evidence>
<gene>
    <name evidence="5 7" type="primary">LOC134481211</name>
</gene>
<feature type="compositionally biased region" description="Basic and acidic residues" evidence="3">
    <location>
        <begin position="418"/>
        <end position="430"/>
    </location>
</feature>
<dbReference type="Proteomes" id="UP000002494">
    <property type="component" value="Chromosome 12"/>
</dbReference>
<evidence type="ECO:0000313" key="7">
    <source>
        <dbReference type="RGD" id="402443119"/>
    </source>
</evidence>
<sequence length="456" mass="53141">MESQGHDSTTWAARGRPGTLYPQTGAASLPHRQEGRAAGPQLLPARDETVRINEDFSVGAFLSRKKAIQDFRVRWPELILLDEKKKEEFPLIGKSSSEFFHTPSTCSSAVSITNTDLESSPSELLDSKGRFAVDSQTSLLESPQMIILNRYLKPASMTRLERRVRKRTLAAMRELEQEMDAVKGRRSVLIKDIKDMKKELLYEKMDSKPFLEYLQQKKEEKERKYDSLWKDYIQQCEEIEDRRRELVSTFTSRTANLQKQLMRNRKIEASLKKKLKALEPIAHIKESQDQKIQTLELEYASIDPDVSLMDREAHRLFLKERAALDKQMEDLNLLESGEGITRALKKKAKALDTAAKQAHEDFWQGMRAENRQLQTQLQQLDQEFCKLEAGKEKLERRKQQWKEQQWYLEALARGRERLQQREHHYQQQREHHPKPQTAPQPALGRLLSARPKANPK</sequence>
<reference evidence="5" key="2">
    <citation type="submission" date="2025-08" db="UniProtKB">
        <authorList>
            <consortium name="Ensembl"/>
        </authorList>
    </citation>
    <scope>IDENTIFICATION</scope>
    <source>
        <strain evidence="5">Brown Norway</strain>
    </source>
</reference>
<dbReference type="OrthoDB" id="9625750at2759"/>
<dbReference type="OMA" id="KWRHWED"/>
<dbReference type="GeneTree" id="ENSGT01000000214622"/>
<name>A0A8I6AH12_RAT</name>
<reference evidence="5" key="3">
    <citation type="submission" date="2025-09" db="UniProtKB">
        <authorList>
            <consortium name="Ensembl"/>
        </authorList>
    </citation>
    <scope>IDENTIFICATION</scope>
    <source>
        <strain evidence="5">Brown Norway</strain>
    </source>
</reference>
<dbReference type="Pfam" id="PF14988">
    <property type="entry name" value="DUF4515"/>
    <property type="match status" value="1"/>
</dbReference>
<evidence type="ECO:0000313" key="5">
    <source>
        <dbReference type="Ensembl" id="ENSRNOP00000092421.1"/>
    </source>
</evidence>
<feature type="compositionally biased region" description="Polar residues" evidence="3">
    <location>
        <begin position="1"/>
        <end position="11"/>
    </location>
</feature>
<dbReference type="AlphaFoldDB" id="A0A8I6AH12"/>
<dbReference type="PANTHER" id="PTHR14845:SF10">
    <property type="entry name" value="COILED-COIL DOMAIN CONTAINING 121, RETROGENE 3"/>
    <property type="match status" value="1"/>
</dbReference>
<dbReference type="Ensembl" id="ENSRNOT00000032928.8">
    <property type="protein sequence ID" value="ENSRNOP00000092421.1"/>
    <property type="gene ID" value="ENSRNOG00000025626.8"/>
</dbReference>
<keyword evidence="1 2" id="KW-0175">Coiled coil</keyword>
<accession>A0A8I6AH12</accession>
<dbReference type="InterPro" id="IPR032777">
    <property type="entry name" value="DUF4515"/>
</dbReference>
<feature type="region of interest" description="Disordered" evidence="3">
    <location>
        <begin position="418"/>
        <end position="456"/>
    </location>
</feature>
<feature type="region of interest" description="Disordered" evidence="3">
    <location>
        <begin position="1"/>
        <end position="31"/>
    </location>
</feature>
<evidence type="ECO:0000313" key="6">
    <source>
        <dbReference type="Proteomes" id="UP000002494"/>
    </source>
</evidence>
<proteinExistence type="predicted"/>
<dbReference type="AGR" id="RGD:402443119"/>
<protein>
    <submittedName>
        <fullName evidence="5">Coiled-coil domain-containing protein 121-like</fullName>
    </submittedName>
</protein>
<dbReference type="RGD" id="402443119">
    <property type="gene designation" value="LOC134481211"/>
</dbReference>
<feature type="domain" description="DUF4515" evidence="4">
    <location>
        <begin position="206"/>
        <end position="411"/>
    </location>
</feature>
<evidence type="ECO:0000256" key="2">
    <source>
        <dbReference type="SAM" id="Coils"/>
    </source>
</evidence>
<dbReference type="PANTHER" id="PTHR14845">
    <property type="entry name" value="COILED-COIL DOMAIN-CONTAINING 166"/>
    <property type="match status" value="1"/>
</dbReference>
<evidence type="ECO:0000259" key="4">
    <source>
        <dbReference type="Pfam" id="PF14988"/>
    </source>
</evidence>
<keyword evidence="6" id="KW-1185">Reference proteome</keyword>
<feature type="coiled-coil region" evidence="2">
    <location>
        <begin position="165"/>
        <end position="192"/>
    </location>
</feature>
<reference evidence="5" key="1">
    <citation type="submission" date="2024-01" db="EMBL/GenBank/DDBJ databases">
        <title>GRCr8: a new rat reference genome assembly contstructed from accurate long reads and long range scaffolding.</title>
        <authorList>
            <person name="Doris P.A."/>
            <person name="Kalbfleisch T."/>
            <person name="Li K."/>
            <person name="Howe K."/>
            <person name="Wood J."/>
        </authorList>
    </citation>
    <scope>NUCLEOTIDE SEQUENCE [LARGE SCALE GENOMIC DNA]</scope>
    <source>
        <strain evidence="5">Brown Norway</strain>
    </source>
</reference>
<organism evidence="5 6">
    <name type="scientific">Rattus norvegicus</name>
    <name type="common">Rat</name>
    <dbReference type="NCBI Taxonomy" id="10116"/>
    <lineage>
        <taxon>Eukaryota</taxon>
        <taxon>Metazoa</taxon>
        <taxon>Chordata</taxon>
        <taxon>Craniata</taxon>
        <taxon>Vertebrata</taxon>
        <taxon>Euteleostomi</taxon>
        <taxon>Mammalia</taxon>
        <taxon>Eutheria</taxon>
        <taxon>Euarchontoglires</taxon>
        <taxon>Glires</taxon>
        <taxon>Rodentia</taxon>
        <taxon>Myomorpha</taxon>
        <taxon>Muroidea</taxon>
        <taxon>Muridae</taxon>
        <taxon>Murinae</taxon>
        <taxon>Rattus</taxon>
    </lineage>
</organism>
<evidence type="ECO:0000256" key="3">
    <source>
        <dbReference type="SAM" id="MobiDB-lite"/>
    </source>
</evidence>